<evidence type="ECO:0000313" key="1">
    <source>
        <dbReference type="EMBL" id="AHJ10692.1"/>
    </source>
</evidence>
<dbReference type="EMBL" id="KF977490">
    <property type="protein sequence ID" value="AHJ10692.1"/>
    <property type="molecule type" value="Genomic_DNA"/>
</dbReference>
<keyword evidence="2" id="KW-1185">Reference proteome</keyword>
<gene>
    <name evidence="1" type="ORF">P106B_09</name>
</gene>
<keyword evidence="1" id="KW-0167">Capsid protein</keyword>
<dbReference type="KEGG" id="vg:18502955"/>
<dbReference type="RefSeq" id="YP_009005935.1">
    <property type="nucleotide sequence ID" value="NC_023566.1"/>
</dbReference>
<protein>
    <submittedName>
        <fullName evidence="1">Putative coat protein</fullName>
    </submittedName>
</protein>
<reference evidence="1 2" key="1">
    <citation type="journal article" date="2015" name="Microbiology">
        <title>Genomic and phenotypic characterization of Rhizobium gallicum phage vB_RglS_P106B.</title>
        <authorList>
            <person name="Halmillawewa A.P."/>
            <person name="Restrepo-Cordoba M."/>
            <person name="Yost C.K."/>
            <person name="Hynes M.F."/>
        </authorList>
    </citation>
    <scope>NUCLEOTIDE SEQUENCE [LARGE SCALE GENOMIC DNA]</scope>
</reference>
<sequence length="405" mass="42269">MRKNLILPSLAAPFILSGAYASANTLTRLIPDLYAGLDVVSRELIGFIPSVMRNASAERAAVGQSVVYWITEDSELVDTVPAMVTPEPTDKAPANDVIQITKSKNTNFGWTGEEQRGLNTGPGYLSIQADYFAQGLRKLANAIEIDLATEAMLNASRAYGTAGTTPFGTNHGETAQVRKILDDNGAPLSERSLVIDTSAGAALRTLSNLTKVNEAGTQMTLRDGELLNLNGLSIKESAGVQQFTAGTGASSTTNAAGYAIGATVITLASAGTGVIKAGDVITFAGDANKYVVKSGDTDVSNGGTITLAKPGLRRAIPAAATAITIVASHTANIGFVRSALHLVARAPALPQEGDSAIDRIQITDPRSGLVFEVSLYAGYRKIRAEVAMAWGVKAVKPEHIAMLLG</sequence>
<dbReference type="OrthoDB" id="14840at10239"/>
<name>W6EBZ8_9CAUD</name>
<evidence type="ECO:0000313" key="2">
    <source>
        <dbReference type="Proteomes" id="UP000019367"/>
    </source>
</evidence>
<dbReference type="Proteomes" id="UP000019367">
    <property type="component" value="Segment"/>
</dbReference>
<keyword evidence="1" id="KW-0946">Virion</keyword>
<accession>W6EBZ8</accession>
<dbReference type="GO" id="GO:0019028">
    <property type="term" value="C:viral capsid"/>
    <property type="evidence" value="ECO:0007669"/>
    <property type="project" value="UniProtKB-KW"/>
</dbReference>
<dbReference type="GeneID" id="18502955"/>
<proteinExistence type="predicted"/>
<organism evidence="1 2">
    <name type="scientific">Rhizobium phage vB_RglS_P106B</name>
    <dbReference type="NCBI Taxonomy" id="1458697"/>
    <lineage>
        <taxon>Viruses</taxon>
        <taxon>Duplodnaviria</taxon>
        <taxon>Heunggongvirae</taxon>
        <taxon>Uroviricota</taxon>
        <taxon>Caudoviricetes</taxon>
        <taxon>Rigallicvirus</taxon>
        <taxon>Rigallicvirus P106B</taxon>
    </lineage>
</organism>